<name>T1IIK6_STRMM</name>
<dbReference type="PANTHER" id="PTHR21683:SF3">
    <property type="entry name" value="CILIA AND FLAGELLA ASSOCIATED PROTEIN 100"/>
    <property type="match status" value="1"/>
</dbReference>
<reference evidence="2" key="1">
    <citation type="submission" date="2011-05" db="EMBL/GenBank/DDBJ databases">
        <authorList>
            <person name="Richards S.R."/>
            <person name="Qu J."/>
            <person name="Jiang H."/>
            <person name="Jhangiani S.N."/>
            <person name="Agravi P."/>
            <person name="Goodspeed R."/>
            <person name="Gross S."/>
            <person name="Mandapat C."/>
            <person name="Jackson L."/>
            <person name="Mathew T."/>
            <person name="Pu L."/>
            <person name="Thornton R."/>
            <person name="Saada N."/>
            <person name="Wilczek-Boney K.B."/>
            <person name="Lee S."/>
            <person name="Kovar C."/>
            <person name="Wu Y."/>
            <person name="Scherer S.E."/>
            <person name="Worley K.C."/>
            <person name="Muzny D.M."/>
            <person name="Gibbs R."/>
        </authorList>
    </citation>
    <scope>NUCLEOTIDE SEQUENCE</scope>
    <source>
        <strain evidence="2">Brora</strain>
    </source>
</reference>
<reference evidence="1" key="2">
    <citation type="submission" date="2015-02" db="UniProtKB">
        <authorList>
            <consortium name="EnsemblMetazoa"/>
        </authorList>
    </citation>
    <scope>IDENTIFICATION</scope>
</reference>
<dbReference type="PANTHER" id="PTHR21683">
    <property type="entry name" value="COILED-COIL DOMAIN-CONTAINING PROTEIN 42 LIKE-2-LIKE-RELATED"/>
    <property type="match status" value="1"/>
</dbReference>
<dbReference type="OMA" id="TKWRERV"/>
<dbReference type="AlphaFoldDB" id="T1IIK6"/>
<evidence type="ECO:0000313" key="1">
    <source>
        <dbReference type="EnsemblMetazoa" id="SMAR000706-PA"/>
    </source>
</evidence>
<dbReference type="Proteomes" id="UP000014500">
    <property type="component" value="Unassembled WGS sequence"/>
</dbReference>
<dbReference type="EnsemblMetazoa" id="SMAR000706-RA">
    <property type="protein sequence ID" value="SMAR000706-PA"/>
    <property type="gene ID" value="SMAR000706"/>
</dbReference>
<dbReference type="EMBL" id="JH430185">
    <property type="status" value="NOT_ANNOTATED_CDS"/>
    <property type="molecule type" value="Genomic_DNA"/>
</dbReference>
<accession>T1IIK6</accession>
<evidence type="ECO:0000313" key="2">
    <source>
        <dbReference type="Proteomes" id="UP000014500"/>
    </source>
</evidence>
<proteinExistence type="predicted"/>
<keyword evidence="2" id="KW-1185">Reference proteome</keyword>
<sequence>MNTLQMTLAIERRLEELLQIVDKLPISVIEAAEKQRDRYRRQLQRKIILKHQEEMQAERQRRTMEKALLASKILSGRKLMFRSVPRPVVQRKVEKTKWRERVDEEMDYFYN</sequence>
<dbReference type="InterPro" id="IPR051147">
    <property type="entry name" value="CFAP_domain-containing"/>
</dbReference>
<protein>
    <submittedName>
        <fullName evidence="1">Uncharacterized protein</fullName>
    </submittedName>
</protein>
<dbReference type="HOGENOM" id="CLU_2161513_0_0_1"/>
<organism evidence="1 2">
    <name type="scientific">Strigamia maritima</name>
    <name type="common">European centipede</name>
    <name type="synonym">Geophilus maritimus</name>
    <dbReference type="NCBI Taxonomy" id="126957"/>
    <lineage>
        <taxon>Eukaryota</taxon>
        <taxon>Metazoa</taxon>
        <taxon>Ecdysozoa</taxon>
        <taxon>Arthropoda</taxon>
        <taxon>Myriapoda</taxon>
        <taxon>Chilopoda</taxon>
        <taxon>Pleurostigmophora</taxon>
        <taxon>Geophilomorpha</taxon>
        <taxon>Linotaeniidae</taxon>
        <taxon>Strigamia</taxon>
    </lineage>
</organism>